<evidence type="ECO:0000313" key="1">
    <source>
        <dbReference type="EMBL" id="EFB35094.1"/>
    </source>
</evidence>
<dbReference type="OrthoDB" id="9807854at2"/>
<dbReference type="HOGENOM" id="CLU_063445_1_0_10"/>
<comment type="caution">
    <text evidence="1">The sequence shown here is derived from an EMBL/GenBank/DDBJ whole genome shotgun (WGS) entry which is preliminary data.</text>
</comment>
<proteinExistence type="predicted"/>
<organism evidence="1 2">
    <name type="scientific">Segatella copri DSM 18205</name>
    <dbReference type="NCBI Taxonomy" id="537011"/>
    <lineage>
        <taxon>Bacteria</taxon>
        <taxon>Pseudomonadati</taxon>
        <taxon>Bacteroidota</taxon>
        <taxon>Bacteroidia</taxon>
        <taxon>Bacteroidales</taxon>
        <taxon>Prevotellaceae</taxon>
        <taxon>Segatella</taxon>
    </lineage>
</organism>
<dbReference type="Proteomes" id="UP000004477">
    <property type="component" value="Unassembled WGS sequence"/>
</dbReference>
<reference evidence="1" key="1">
    <citation type="submission" date="2009-11" db="EMBL/GenBank/DDBJ databases">
        <authorList>
            <person name="Weinstock G."/>
            <person name="Sodergren E."/>
            <person name="Clifton S."/>
            <person name="Fulton L."/>
            <person name="Fulton B."/>
            <person name="Courtney L."/>
            <person name="Fronick C."/>
            <person name="Harrison M."/>
            <person name="Strong C."/>
            <person name="Farmer C."/>
            <person name="Delahaunty K."/>
            <person name="Markovic C."/>
            <person name="Hall O."/>
            <person name="Minx P."/>
            <person name="Tomlinson C."/>
            <person name="Mitreva M."/>
            <person name="Nelson J."/>
            <person name="Hou S."/>
            <person name="Wollam A."/>
            <person name="Pepin K.H."/>
            <person name="Johnson M."/>
            <person name="Bhonagiri V."/>
            <person name="Nash W.E."/>
            <person name="Warren W."/>
            <person name="Chinwalla A."/>
            <person name="Mardis E.R."/>
            <person name="Wilson R.K."/>
        </authorList>
    </citation>
    <scope>NUCLEOTIDE SEQUENCE [LARGE SCALE GENOMIC DNA]</scope>
    <source>
        <strain evidence="1">DSM 18205</strain>
    </source>
</reference>
<dbReference type="PaxDb" id="537011-PREVCOP_05228"/>
<dbReference type="Gene3D" id="2.40.160.10">
    <property type="entry name" value="Porin"/>
    <property type="match status" value="1"/>
</dbReference>
<dbReference type="Pfam" id="PF07396">
    <property type="entry name" value="Porin_O_P"/>
    <property type="match status" value="1"/>
</dbReference>
<dbReference type="STRING" id="537011.PREVCOP_05228"/>
<protein>
    <submittedName>
        <fullName evidence="1">Phosphate-selective porin O and P</fullName>
    </submittedName>
</protein>
<dbReference type="InterPro" id="IPR010870">
    <property type="entry name" value="Porin_O/P"/>
</dbReference>
<gene>
    <name evidence="1" type="ORF">PREVCOP_05228</name>
</gene>
<dbReference type="InterPro" id="IPR023614">
    <property type="entry name" value="Porin_dom_sf"/>
</dbReference>
<evidence type="ECO:0000313" key="2">
    <source>
        <dbReference type="Proteomes" id="UP000004477"/>
    </source>
</evidence>
<accession>D1PDD8</accession>
<dbReference type="SUPFAM" id="SSF56935">
    <property type="entry name" value="Porins"/>
    <property type="match status" value="1"/>
</dbReference>
<dbReference type="AlphaFoldDB" id="D1PDD8"/>
<sequence>MRKLYTSALLAMSSLSLFAQKSTWADNIRISGFAIAQYQWTNPKDNEANTFNLRMARLALDGKVAGDFYWKTQLQITGNTSTLASSPRVVDLFIEWQKYKAFNVRVGEFQIPFTFESPIHPVDVGFMDNGQAVLKFTGYSDRSGMHSSNGRDIGIMAEGDFLENENGRNLLHYGVSVVNGQGINLKDVDQRKNVVASFWVMPIEGMRIGVSGWEGSYARKGIWTDETSGEQKKGVRSLPQYRYAISGEYDSNGWTFRSEYIHSTGKAFAKTMTNTNDDSASDCNLSDNGNKADGFYALGIVPVLKNKVSLKARYDLYRNNGEWNSAQTFYEAGADYYFTKNLKFSAEYALVNNRTLSKHNYSLINTELSIKF</sequence>
<dbReference type="GeneID" id="69850284"/>
<dbReference type="RefSeq" id="WP_006847930.1">
    <property type="nucleotide sequence ID" value="NZ_CP085933.1"/>
</dbReference>
<name>D1PDD8_9BACT</name>
<keyword evidence="2" id="KW-1185">Reference proteome</keyword>
<dbReference type="EMBL" id="ACBX02000016">
    <property type="protein sequence ID" value="EFB35094.1"/>
    <property type="molecule type" value="Genomic_DNA"/>
</dbReference>